<dbReference type="GO" id="GO:0015501">
    <property type="term" value="F:glutamate:sodium symporter activity"/>
    <property type="evidence" value="ECO:0007669"/>
    <property type="project" value="InterPro"/>
</dbReference>
<feature type="transmembrane region" description="Helical" evidence="1">
    <location>
        <begin position="352"/>
        <end position="372"/>
    </location>
</feature>
<feature type="transmembrane region" description="Helical" evidence="1">
    <location>
        <begin position="287"/>
        <end position="307"/>
    </location>
</feature>
<keyword evidence="1" id="KW-0812">Transmembrane</keyword>
<evidence type="ECO:0000313" key="2">
    <source>
        <dbReference type="EMBL" id="RAZ81473.1"/>
    </source>
</evidence>
<dbReference type="AlphaFoldDB" id="A0A365L7W8"/>
<feature type="transmembrane region" description="Helical" evidence="1">
    <location>
        <begin position="327"/>
        <end position="346"/>
    </location>
</feature>
<reference evidence="2 3" key="1">
    <citation type="submission" date="2018-06" db="EMBL/GenBank/DDBJ databases">
        <title>The draft genome sequences of strains SCU63 and S1.</title>
        <authorList>
            <person name="Gan L."/>
        </authorList>
    </citation>
    <scope>NUCLEOTIDE SEQUENCE [LARGE SCALE GENOMIC DNA]</scope>
    <source>
        <strain evidence="2 3">SCU63</strain>
    </source>
</reference>
<dbReference type="Proteomes" id="UP000251002">
    <property type="component" value="Unassembled WGS sequence"/>
</dbReference>
<feature type="transmembrane region" description="Helical" evidence="1">
    <location>
        <begin position="6"/>
        <end position="27"/>
    </location>
</feature>
<name>A0A365L7W8_9BACL</name>
<dbReference type="PANTHER" id="PTHR36178">
    <property type="entry name" value="SLR0625 PROTEIN"/>
    <property type="match status" value="1"/>
</dbReference>
<dbReference type="GO" id="GO:0016020">
    <property type="term" value="C:membrane"/>
    <property type="evidence" value="ECO:0007669"/>
    <property type="project" value="InterPro"/>
</dbReference>
<accession>A0A365L7W8</accession>
<dbReference type="RefSeq" id="WP_112222072.1">
    <property type="nucleotide sequence ID" value="NZ_CP047673.1"/>
</dbReference>
<feature type="transmembrane region" description="Helical" evidence="1">
    <location>
        <begin position="421"/>
        <end position="440"/>
    </location>
</feature>
<feature type="transmembrane region" description="Helical" evidence="1">
    <location>
        <begin position="39"/>
        <end position="61"/>
    </location>
</feature>
<comment type="caution">
    <text evidence="2">The sequence shown here is derived from an EMBL/GenBank/DDBJ whole genome shotgun (WGS) entry which is preliminary data.</text>
</comment>
<dbReference type="InterPro" id="IPR004445">
    <property type="entry name" value="GltS"/>
</dbReference>
<evidence type="ECO:0000313" key="3">
    <source>
        <dbReference type="Proteomes" id="UP000251002"/>
    </source>
</evidence>
<dbReference type="Pfam" id="PF03616">
    <property type="entry name" value="Glt_symporter"/>
    <property type="match status" value="1"/>
</dbReference>
<keyword evidence="1" id="KW-1133">Transmembrane helix</keyword>
<feature type="transmembrane region" description="Helical" evidence="1">
    <location>
        <begin position="249"/>
        <end position="267"/>
    </location>
</feature>
<dbReference type="PANTHER" id="PTHR36178:SF1">
    <property type="entry name" value="SODIUM_GLUTAMATE SYMPORTER"/>
    <property type="match status" value="1"/>
</dbReference>
<evidence type="ECO:0000256" key="1">
    <source>
        <dbReference type="SAM" id="Phobius"/>
    </source>
</evidence>
<feature type="transmembrane region" description="Helical" evidence="1">
    <location>
        <begin position="121"/>
        <end position="142"/>
    </location>
</feature>
<keyword evidence="3" id="KW-1185">Reference proteome</keyword>
<organism evidence="2 3">
    <name type="scientific">Planococcus halotolerans</name>
    <dbReference type="NCBI Taxonomy" id="2233542"/>
    <lineage>
        <taxon>Bacteria</taxon>
        <taxon>Bacillati</taxon>
        <taxon>Bacillota</taxon>
        <taxon>Bacilli</taxon>
        <taxon>Bacillales</taxon>
        <taxon>Caryophanaceae</taxon>
        <taxon>Planococcus</taxon>
    </lineage>
</organism>
<gene>
    <name evidence="2" type="ORF">DP120_04145</name>
</gene>
<dbReference type="GO" id="GO:0015813">
    <property type="term" value="P:L-glutamate transmembrane transport"/>
    <property type="evidence" value="ECO:0007669"/>
    <property type="project" value="InterPro"/>
</dbReference>
<sequence length="470" mass="50714">MSAEMVGFSILLIGILLLIGKWIRVSFSVFQKYFLPSSIIAGFMGLLLGPEVLGALVSFFTEGSTTPVSNGLFPEEVLESWSTFPSLLISVIFASLFLGKKIPNLKDIWLLAGPQVSFGQSVAWGQYVFGLLLALIVLAPFFGINPMAGALIEIGFEGGHGTSAGLAGTFQELGFSEGADLAIGLATVGVVSGVVCGIILINWGVKKDKATILDNPNDLPENKLRGITEPEDRPIAGKMTTEPESIEPLALHMAIIGVAILIGKVLLEGLIYIESVTWGAWTDTEIMSFLPLFPLAMIGGVLLQLLLDRYDKYKLVNRKMILRIQGFALDFLIVSALATLSLTVIGNNLVPFLLLAATGIAWNTIAFVFLAPRMIPDYWFERGIGDYGQSMGMTAAGLMLIRIADSKDKSKALEAFGYKQLMFEPIVGGGLFTAASLPLISQFGIIPVLIFCTILMLIWIGIGLFYFGKK</sequence>
<feature type="transmembrane region" description="Helical" evidence="1">
    <location>
        <begin position="181"/>
        <end position="203"/>
    </location>
</feature>
<keyword evidence="1" id="KW-0472">Membrane</keyword>
<feature type="transmembrane region" description="Helical" evidence="1">
    <location>
        <begin position="81"/>
        <end position="100"/>
    </location>
</feature>
<proteinExistence type="predicted"/>
<feature type="transmembrane region" description="Helical" evidence="1">
    <location>
        <begin position="446"/>
        <end position="467"/>
    </location>
</feature>
<protein>
    <submittedName>
        <fullName evidence="2">Sodium:glutamate symporter</fullName>
    </submittedName>
</protein>
<dbReference type="EMBL" id="QLZR01000001">
    <property type="protein sequence ID" value="RAZ81473.1"/>
    <property type="molecule type" value="Genomic_DNA"/>
</dbReference>